<dbReference type="EMBL" id="JAKOGI010000241">
    <property type="protein sequence ID" value="KAJ8438784.1"/>
    <property type="molecule type" value="Genomic_DNA"/>
</dbReference>
<name>A0A9Q1K8E2_9CARY</name>
<proteinExistence type="predicted"/>
<accession>A0A9Q1K8E2</accession>
<feature type="compositionally biased region" description="Basic and acidic residues" evidence="1">
    <location>
        <begin position="193"/>
        <end position="221"/>
    </location>
</feature>
<dbReference type="Proteomes" id="UP001153076">
    <property type="component" value="Unassembled WGS sequence"/>
</dbReference>
<protein>
    <submittedName>
        <fullName evidence="2">Uncharacterized protein</fullName>
    </submittedName>
</protein>
<feature type="region of interest" description="Disordered" evidence="1">
    <location>
        <begin position="124"/>
        <end position="150"/>
    </location>
</feature>
<sequence>MDMNTAVAGEGRRGMELVIDGKVTYEGGLRKCIAVREGMGAEELLKMVKEMTGSDMSEKKLWYSLKYDRKMLVAIEGDNDVSFKGNDEHGYMYVAGNVGSVRRPHARAAVCGSRVRDIGEGKQVARSGGKCNDGEGVGEESDNNEAGGKRNCKSLEVEGGELPASSLRLGGDTIEMSDDDEISVASEDAGDQEATKKDNAGDERAAEKQYGDGNKRKGRTDGNDVNDNVWLCSGMEARSCHRKLSILKKFQDFVYVVCPTGLQFTLYPSLLRRFSSTRWHIPTAQALSTMVDTVPNPALSAPQGCSLLYIPGLLRRFPPTCRHISIIQAFCTMVDTVRNPGRRFIVHSIPTMSIYCISPACCGNSPQFARRYPCAGIVYHGRHYAKPA</sequence>
<feature type="region of interest" description="Disordered" evidence="1">
    <location>
        <begin position="184"/>
        <end position="221"/>
    </location>
</feature>
<reference evidence="2" key="1">
    <citation type="submission" date="2022-04" db="EMBL/GenBank/DDBJ databases">
        <title>Carnegiea gigantea Genome sequencing and assembly v2.</title>
        <authorList>
            <person name="Copetti D."/>
            <person name="Sanderson M.J."/>
            <person name="Burquez A."/>
            <person name="Wojciechowski M.F."/>
        </authorList>
    </citation>
    <scope>NUCLEOTIDE SEQUENCE</scope>
    <source>
        <strain evidence="2">SGP5-SGP5p</strain>
        <tissue evidence="2">Aerial part</tissue>
    </source>
</reference>
<evidence type="ECO:0000313" key="3">
    <source>
        <dbReference type="Proteomes" id="UP001153076"/>
    </source>
</evidence>
<evidence type="ECO:0000313" key="2">
    <source>
        <dbReference type="EMBL" id="KAJ8438784.1"/>
    </source>
</evidence>
<comment type="caution">
    <text evidence="2">The sequence shown here is derived from an EMBL/GenBank/DDBJ whole genome shotgun (WGS) entry which is preliminary data.</text>
</comment>
<gene>
    <name evidence="2" type="ORF">Cgig2_009902</name>
</gene>
<organism evidence="2 3">
    <name type="scientific">Carnegiea gigantea</name>
    <dbReference type="NCBI Taxonomy" id="171969"/>
    <lineage>
        <taxon>Eukaryota</taxon>
        <taxon>Viridiplantae</taxon>
        <taxon>Streptophyta</taxon>
        <taxon>Embryophyta</taxon>
        <taxon>Tracheophyta</taxon>
        <taxon>Spermatophyta</taxon>
        <taxon>Magnoliopsida</taxon>
        <taxon>eudicotyledons</taxon>
        <taxon>Gunneridae</taxon>
        <taxon>Pentapetalae</taxon>
        <taxon>Caryophyllales</taxon>
        <taxon>Cactineae</taxon>
        <taxon>Cactaceae</taxon>
        <taxon>Cactoideae</taxon>
        <taxon>Echinocereeae</taxon>
        <taxon>Carnegiea</taxon>
    </lineage>
</organism>
<evidence type="ECO:0000256" key="1">
    <source>
        <dbReference type="SAM" id="MobiDB-lite"/>
    </source>
</evidence>
<keyword evidence="3" id="KW-1185">Reference proteome</keyword>
<dbReference type="AlphaFoldDB" id="A0A9Q1K8E2"/>